<feature type="transmembrane region" description="Helical" evidence="2">
    <location>
        <begin position="79"/>
        <end position="105"/>
    </location>
</feature>
<keyword evidence="2" id="KW-0812">Transmembrane</keyword>
<comment type="caution">
    <text evidence="3">The sequence shown here is derived from an EMBL/GenBank/DDBJ whole genome shotgun (WGS) entry which is preliminary data.</text>
</comment>
<proteinExistence type="predicted"/>
<evidence type="ECO:0000313" key="3">
    <source>
        <dbReference type="EMBL" id="CAF1544859.1"/>
    </source>
</evidence>
<feature type="non-terminal residue" evidence="3">
    <location>
        <position position="1"/>
    </location>
</feature>
<evidence type="ECO:0000256" key="2">
    <source>
        <dbReference type="SAM" id="Phobius"/>
    </source>
</evidence>
<feature type="compositionally biased region" description="Basic and acidic residues" evidence="1">
    <location>
        <begin position="44"/>
        <end position="57"/>
    </location>
</feature>
<protein>
    <submittedName>
        <fullName evidence="3">Uncharacterized protein</fullName>
    </submittedName>
</protein>
<keyword evidence="2" id="KW-1133">Transmembrane helix</keyword>
<dbReference type="AlphaFoldDB" id="A0A815W935"/>
<accession>A0A815W935</accession>
<dbReference type="OrthoDB" id="10641160at2759"/>
<gene>
    <name evidence="3" type="ORF">EDS130_LOCUS45583</name>
</gene>
<feature type="compositionally biased region" description="Polar residues" evidence="1">
    <location>
        <begin position="1"/>
        <end position="16"/>
    </location>
</feature>
<dbReference type="Proteomes" id="UP000663852">
    <property type="component" value="Unassembled WGS sequence"/>
</dbReference>
<dbReference type="EMBL" id="CAJNOJ010001164">
    <property type="protein sequence ID" value="CAF1544859.1"/>
    <property type="molecule type" value="Genomic_DNA"/>
</dbReference>
<name>A0A815W935_ADIRI</name>
<evidence type="ECO:0000313" key="4">
    <source>
        <dbReference type="Proteomes" id="UP000663852"/>
    </source>
</evidence>
<organism evidence="3 4">
    <name type="scientific">Adineta ricciae</name>
    <name type="common">Rotifer</name>
    <dbReference type="NCBI Taxonomy" id="249248"/>
    <lineage>
        <taxon>Eukaryota</taxon>
        <taxon>Metazoa</taxon>
        <taxon>Spiralia</taxon>
        <taxon>Gnathifera</taxon>
        <taxon>Rotifera</taxon>
        <taxon>Eurotatoria</taxon>
        <taxon>Bdelloidea</taxon>
        <taxon>Adinetida</taxon>
        <taxon>Adinetidae</taxon>
        <taxon>Adineta</taxon>
    </lineage>
</organism>
<reference evidence="3" key="1">
    <citation type="submission" date="2021-02" db="EMBL/GenBank/DDBJ databases">
        <authorList>
            <person name="Nowell W R."/>
        </authorList>
    </citation>
    <scope>NUCLEOTIDE SEQUENCE</scope>
</reference>
<evidence type="ECO:0000256" key="1">
    <source>
        <dbReference type="SAM" id="MobiDB-lite"/>
    </source>
</evidence>
<sequence>MQSTCIPMNSRNTQLRPSKVSPIYRKTNDNNSAFTSSTSTQMKSMKDNRFEDSENTRRKTIRNSNTKKKFIITCSHSQLACCLCLIIIFALLISVAIASILAFVLPHTTTLSTSTTTVTTATST</sequence>
<feature type="region of interest" description="Disordered" evidence="1">
    <location>
        <begin position="1"/>
        <end position="62"/>
    </location>
</feature>
<keyword evidence="2" id="KW-0472">Membrane</keyword>